<organism evidence="10 11">
    <name type="scientific">Noviherbaspirillum suwonense</name>
    <dbReference type="NCBI Taxonomy" id="1224511"/>
    <lineage>
        <taxon>Bacteria</taxon>
        <taxon>Pseudomonadati</taxon>
        <taxon>Pseudomonadota</taxon>
        <taxon>Betaproteobacteria</taxon>
        <taxon>Burkholderiales</taxon>
        <taxon>Oxalobacteraceae</taxon>
        <taxon>Noviherbaspirillum</taxon>
    </lineage>
</organism>
<evidence type="ECO:0000313" key="10">
    <source>
        <dbReference type="EMBL" id="SMP73670.1"/>
    </source>
</evidence>
<evidence type="ECO:0000256" key="5">
    <source>
        <dbReference type="ARBA" id="ARBA00022519"/>
    </source>
</evidence>
<keyword evidence="8" id="KW-1133">Transmembrane helix</keyword>
<reference evidence="10 11" key="1">
    <citation type="submission" date="2017-05" db="EMBL/GenBank/DDBJ databases">
        <authorList>
            <person name="Varghese N."/>
            <person name="Submissions S."/>
        </authorList>
    </citation>
    <scope>NUCLEOTIDE SEQUENCE [LARGE SCALE GENOMIC DNA]</scope>
    <source>
        <strain evidence="10 11">DSM 26001</strain>
    </source>
</reference>
<evidence type="ECO:0000256" key="2">
    <source>
        <dbReference type="ARBA" id="ARBA00010637"/>
    </source>
</evidence>
<dbReference type="RefSeq" id="WP_283444309.1">
    <property type="nucleotide sequence ID" value="NZ_FXUL01000019.1"/>
</dbReference>
<evidence type="ECO:0000256" key="1">
    <source>
        <dbReference type="ARBA" id="ARBA00004377"/>
    </source>
</evidence>
<dbReference type="InterPro" id="IPR023229">
    <property type="entry name" value="T2SS_M_periplasmic_sf"/>
</dbReference>
<evidence type="ECO:0000313" key="11">
    <source>
        <dbReference type="Proteomes" id="UP001158049"/>
    </source>
</evidence>
<evidence type="ECO:0000256" key="9">
    <source>
        <dbReference type="ARBA" id="ARBA00023136"/>
    </source>
</evidence>
<keyword evidence="6" id="KW-0812">Transmembrane</keyword>
<comment type="similarity">
    <text evidence="2">Belongs to the GSP M family.</text>
</comment>
<comment type="caution">
    <text evidence="10">The sequence shown here is derived from an EMBL/GenBank/DDBJ whole genome shotgun (WGS) entry which is preliminary data.</text>
</comment>
<evidence type="ECO:0000256" key="7">
    <source>
        <dbReference type="ARBA" id="ARBA00022927"/>
    </source>
</evidence>
<protein>
    <submittedName>
        <fullName evidence="10">Type II secretion system protein M (GspM)</fullName>
    </submittedName>
</protein>
<dbReference type="EMBL" id="FXUL01000019">
    <property type="protein sequence ID" value="SMP73670.1"/>
    <property type="molecule type" value="Genomic_DNA"/>
</dbReference>
<evidence type="ECO:0000256" key="8">
    <source>
        <dbReference type="ARBA" id="ARBA00022989"/>
    </source>
</evidence>
<evidence type="ECO:0000256" key="3">
    <source>
        <dbReference type="ARBA" id="ARBA00022448"/>
    </source>
</evidence>
<proteinExistence type="inferred from homology"/>
<dbReference type="InterPro" id="IPR007690">
    <property type="entry name" value="T2SS_GspM"/>
</dbReference>
<keyword evidence="4" id="KW-1003">Cell membrane</keyword>
<keyword evidence="9" id="KW-0472">Membrane</keyword>
<evidence type="ECO:0000256" key="6">
    <source>
        <dbReference type="ARBA" id="ARBA00022692"/>
    </source>
</evidence>
<evidence type="ECO:0000256" key="4">
    <source>
        <dbReference type="ARBA" id="ARBA00022475"/>
    </source>
</evidence>
<keyword evidence="11" id="KW-1185">Reference proteome</keyword>
<keyword evidence="7" id="KW-0653">Protein transport</keyword>
<dbReference type="Pfam" id="PF04612">
    <property type="entry name" value="T2SSM"/>
    <property type="match status" value="1"/>
</dbReference>
<dbReference type="Gene3D" id="3.30.1360.100">
    <property type="entry name" value="General secretion pathway protein M, EpsM"/>
    <property type="match status" value="1"/>
</dbReference>
<keyword evidence="5" id="KW-0997">Cell inner membrane</keyword>
<accession>A0ABY1QMT0</accession>
<dbReference type="SUPFAM" id="SSF103054">
    <property type="entry name" value="General secretion pathway protein M, EpsM"/>
    <property type="match status" value="1"/>
</dbReference>
<dbReference type="Proteomes" id="UP001158049">
    <property type="component" value="Unassembled WGS sequence"/>
</dbReference>
<comment type="subcellular location">
    <subcellularLocation>
        <location evidence="1">Cell inner membrane</location>
        <topology evidence="1">Single-pass membrane protein</topology>
    </subcellularLocation>
</comment>
<name>A0ABY1QMT0_9BURK</name>
<sequence>MSLKTGMATIVQASSRYWAERNLREQRMLLAGLAAVLGALIYLLLVSPAQTGIARYNRSLPEIRQQVAQLQALTQEAVSLPQGDAAGATAPLTREGLEASLRRRGLKSESISVSGEIVRLQFAGASFSSLTEWINESRAAFQLAVSEATVTAQPTPDIVNASLVLRQQKAQ</sequence>
<gene>
    <name evidence="10" type="ORF">SAMN06295970_119118</name>
</gene>
<keyword evidence="3" id="KW-0813">Transport</keyword>